<dbReference type="EMBL" id="CP000712">
    <property type="protein sequence ID" value="ABQ79022.1"/>
    <property type="molecule type" value="Genomic_DNA"/>
</dbReference>
<protein>
    <submittedName>
        <fullName evidence="4">Transcriptional regulator, TetR family</fullName>
    </submittedName>
</protein>
<dbReference type="Gene3D" id="1.10.357.10">
    <property type="entry name" value="Tetracycline Repressor, domain 2"/>
    <property type="match status" value="1"/>
</dbReference>
<accession>A5W4G2</accession>
<dbReference type="SUPFAM" id="SSF46689">
    <property type="entry name" value="Homeodomain-like"/>
    <property type="match status" value="1"/>
</dbReference>
<organism evidence="4">
    <name type="scientific">Pseudomonas putida (strain ATCC 700007 / DSM 6899 / JCM 31910 / BCRC 17059 / LMG 24140 / F1)</name>
    <dbReference type="NCBI Taxonomy" id="351746"/>
    <lineage>
        <taxon>Bacteria</taxon>
        <taxon>Pseudomonadati</taxon>
        <taxon>Pseudomonadota</taxon>
        <taxon>Gammaproteobacteria</taxon>
        <taxon>Pseudomonadales</taxon>
        <taxon>Pseudomonadaceae</taxon>
        <taxon>Pseudomonas</taxon>
    </lineage>
</organism>
<evidence type="ECO:0000313" key="4">
    <source>
        <dbReference type="EMBL" id="ABQ79022.1"/>
    </source>
</evidence>
<dbReference type="PANTHER" id="PTHR30055:SF226">
    <property type="entry name" value="HTH-TYPE TRANSCRIPTIONAL REGULATOR PKSA"/>
    <property type="match status" value="1"/>
</dbReference>
<dbReference type="PANTHER" id="PTHR30055">
    <property type="entry name" value="HTH-TYPE TRANSCRIPTIONAL REGULATOR RUTR"/>
    <property type="match status" value="1"/>
</dbReference>
<reference evidence="4" key="1">
    <citation type="submission" date="2007-05" db="EMBL/GenBank/DDBJ databases">
        <title>Complete sequence of Pseudomonas putida F1.</title>
        <authorList>
            <consortium name="US DOE Joint Genome Institute"/>
            <person name="Copeland A."/>
            <person name="Lucas S."/>
            <person name="Lapidus A."/>
            <person name="Barry K."/>
            <person name="Detter J.C."/>
            <person name="Glavina del Rio T."/>
            <person name="Hammon N."/>
            <person name="Israni S."/>
            <person name="Dalin E."/>
            <person name="Tice H."/>
            <person name="Pitluck S."/>
            <person name="Chain P."/>
            <person name="Malfatti S."/>
            <person name="Shin M."/>
            <person name="Vergez L."/>
            <person name="Schmutz J."/>
            <person name="Larimer F."/>
            <person name="Land M."/>
            <person name="Hauser L."/>
            <person name="Kyrpides N."/>
            <person name="Lykidis A."/>
            <person name="Parales R."/>
            <person name="Richardson P."/>
        </authorList>
    </citation>
    <scope>NUCLEOTIDE SEQUENCE [LARGE SCALE GENOMIC DNA]</scope>
    <source>
        <strain evidence="4">F1</strain>
    </source>
</reference>
<keyword evidence="1 2" id="KW-0238">DNA-binding</keyword>
<dbReference type="AlphaFoldDB" id="A5W4G2"/>
<dbReference type="GO" id="GO:0000976">
    <property type="term" value="F:transcription cis-regulatory region binding"/>
    <property type="evidence" value="ECO:0007669"/>
    <property type="project" value="TreeGrafter"/>
</dbReference>
<gene>
    <name evidence="4" type="ordered locus">Pput_2892</name>
</gene>
<dbReference type="PRINTS" id="PR00455">
    <property type="entry name" value="HTHTETR"/>
</dbReference>
<evidence type="ECO:0000256" key="1">
    <source>
        <dbReference type="ARBA" id="ARBA00023125"/>
    </source>
</evidence>
<dbReference type="Pfam" id="PF00440">
    <property type="entry name" value="TetR_N"/>
    <property type="match status" value="1"/>
</dbReference>
<dbReference type="InterPro" id="IPR009057">
    <property type="entry name" value="Homeodomain-like_sf"/>
</dbReference>
<dbReference type="InterPro" id="IPR050109">
    <property type="entry name" value="HTH-type_TetR-like_transc_reg"/>
</dbReference>
<dbReference type="GO" id="GO:0003700">
    <property type="term" value="F:DNA-binding transcription factor activity"/>
    <property type="evidence" value="ECO:0007669"/>
    <property type="project" value="TreeGrafter"/>
</dbReference>
<sequence length="207" mass="23593">MAKYPAQRRTQAERREETRSRIIEAAISELLHNGYAGIRVDKVAIAAKVSRGAQSHHFPTKESLVLAALETLYQASTEVSMKVIDNLASEDVLDALMQESAKFYLGPNFTIAMSLLNLGDSNPELRKKVRIMARKYRLPIEKAWLDALTRSGLDEEPARTVLSITQSVYRGMTTRRFLRNDPEYASFTFEQWSKIARAFMNQHSLKR</sequence>
<dbReference type="eggNOG" id="COG1309">
    <property type="taxonomic scope" value="Bacteria"/>
</dbReference>
<dbReference type="HOGENOM" id="CLU_069356_18_2_6"/>
<proteinExistence type="predicted"/>
<feature type="domain" description="HTH tetR-type" evidence="3">
    <location>
        <begin position="16"/>
        <end position="76"/>
    </location>
</feature>
<dbReference type="InterPro" id="IPR001647">
    <property type="entry name" value="HTH_TetR"/>
</dbReference>
<evidence type="ECO:0000256" key="2">
    <source>
        <dbReference type="PROSITE-ProRule" id="PRU00335"/>
    </source>
</evidence>
<evidence type="ECO:0000259" key="3">
    <source>
        <dbReference type="PROSITE" id="PS50977"/>
    </source>
</evidence>
<dbReference type="PROSITE" id="PS50977">
    <property type="entry name" value="HTH_TETR_2"/>
    <property type="match status" value="1"/>
</dbReference>
<name>A5W4G2_PSEP1</name>
<dbReference type="KEGG" id="ppf:Pput_2892"/>
<feature type="DNA-binding region" description="H-T-H motif" evidence="2">
    <location>
        <begin position="39"/>
        <end position="58"/>
    </location>
</feature>